<feature type="transmembrane region" description="Helical" evidence="7">
    <location>
        <begin position="383"/>
        <end position="402"/>
    </location>
</feature>
<protein>
    <recommendedName>
        <fullName evidence="1">non-specific serine/threonine protein kinase</fullName>
        <ecNumber evidence="1">2.7.11.1</ecNumber>
    </recommendedName>
</protein>
<feature type="transmembrane region" description="Helical" evidence="7">
    <location>
        <begin position="423"/>
        <end position="440"/>
    </location>
</feature>
<dbReference type="InterPro" id="IPR008271">
    <property type="entry name" value="Ser/Thr_kinase_AS"/>
</dbReference>
<gene>
    <name evidence="9" type="ORF">QNJ86_01180</name>
</gene>
<dbReference type="RefSeq" id="WP_283830735.1">
    <property type="nucleotide sequence ID" value="NZ_JASJEU010000003.1"/>
</dbReference>
<accession>A0ABT7DIQ4</accession>
<evidence type="ECO:0000256" key="2">
    <source>
        <dbReference type="ARBA" id="ARBA00022527"/>
    </source>
</evidence>
<dbReference type="PANTHER" id="PTHR43289">
    <property type="entry name" value="MITOGEN-ACTIVATED PROTEIN KINASE KINASE KINASE 20-RELATED"/>
    <property type="match status" value="1"/>
</dbReference>
<evidence type="ECO:0000256" key="1">
    <source>
        <dbReference type="ARBA" id="ARBA00012513"/>
    </source>
</evidence>
<evidence type="ECO:0000313" key="10">
    <source>
        <dbReference type="Proteomes" id="UP001232750"/>
    </source>
</evidence>
<evidence type="ECO:0000256" key="7">
    <source>
        <dbReference type="SAM" id="Phobius"/>
    </source>
</evidence>
<evidence type="ECO:0000256" key="3">
    <source>
        <dbReference type="ARBA" id="ARBA00022679"/>
    </source>
</evidence>
<keyword evidence="7" id="KW-1133">Transmembrane helix</keyword>
<evidence type="ECO:0000259" key="8">
    <source>
        <dbReference type="PROSITE" id="PS50011"/>
    </source>
</evidence>
<keyword evidence="6" id="KW-0067">ATP-binding</keyword>
<proteinExistence type="predicted"/>
<dbReference type="CDD" id="cd14014">
    <property type="entry name" value="STKc_PknB_like"/>
    <property type="match status" value="1"/>
</dbReference>
<dbReference type="PANTHER" id="PTHR43289:SF6">
    <property type="entry name" value="SERINE_THREONINE-PROTEIN KINASE NEKL-3"/>
    <property type="match status" value="1"/>
</dbReference>
<dbReference type="Gene3D" id="1.10.510.10">
    <property type="entry name" value="Transferase(Phosphotransferase) domain 1"/>
    <property type="match status" value="1"/>
</dbReference>
<dbReference type="PROSITE" id="PS50011">
    <property type="entry name" value="PROTEIN_KINASE_DOM"/>
    <property type="match status" value="1"/>
</dbReference>
<dbReference type="Proteomes" id="UP001232750">
    <property type="component" value="Unassembled WGS sequence"/>
</dbReference>
<dbReference type="Pfam" id="PF00069">
    <property type="entry name" value="Pkinase"/>
    <property type="match status" value="1"/>
</dbReference>
<evidence type="ECO:0000256" key="6">
    <source>
        <dbReference type="ARBA" id="ARBA00022840"/>
    </source>
</evidence>
<dbReference type="EMBL" id="JASJEU010000003">
    <property type="protein sequence ID" value="MDJ1649405.1"/>
    <property type="molecule type" value="Genomic_DNA"/>
</dbReference>
<feature type="transmembrane region" description="Helical" evidence="7">
    <location>
        <begin position="344"/>
        <end position="363"/>
    </location>
</feature>
<dbReference type="PROSITE" id="PS00108">
    <property type="entry name" value="PROTEIN_KINASE_ST"/>
    <property type="match status" value="1"/>
</dbReference>
<keyword evidence="4" id="KW-0547">Nucleotide-binding</keyword>
<comment type="caution">
    <text evidence="9">The sequence shown here is derived from an EMBL/GenBank/DDBJ whole genome shotgun (WGS) entry which is preliminary data.</text>
</comment>
<keyword evidence="7" id="KW-0472">Membrane</keyword>
<keyword evidence="2" id="KW-0723">Serine/threonine-protein kinase</keyword>
<keyword evidence="3 9" id="KW-0808">Transferase</keyword>
<keyword evidence="5 9" id="KW-0418">Kinase</keyword>
<dbReference type="EC" id="2.7.11.1" evidence="1"/>
<feature type="domain" description="Protein kinase" evidence="8">
    <location>
        <begin position="18"/>
        <end position="262"/>
    </location>
</feature>
<evidence type="ECO:0000313" key="9">
    <source>
        <dbReference type="EMBL" id="MDJ1649405.1"/>
    </source>
</evidence>
<dbReference type="GO" id="GO:0004674">
    <property type="term" value="F:protein serine/threonine kinase activity"/>
    <property type="evidence" value="ECO:0007669"/>
    <property type="project" value="UniProtKB-EC"/>
</dbReference>
<organism evidence="9 10">
    <name type="scientific">Gordonibacter faecis</name>
    <dbReference type="NCBI Taxonomy" id="3047475"/>
    <lineage>
        <taxon>Bacteria</taxon>
        <taxon>Bacillati</taxon>
        <taxon>Actinomycetota</taxon>
        <taxon>Coriobacteriia</taxon>
        <taxon>Eggerthellales</taxon>
        <taxon>Eggerthellaceae</taxon>
        <taxon>Gordonibacter</taxon>
    </lineage>
</organism>
<reference evidence="9 10" key="1">
    <citation type="submission" date="2023-05" db="EMBL/GenBank/DDBJ databases">
        <title>Gordonibacter KGMB12511T sp. nov., isolated from faeces of healthy Korean.</title>
        <authorList>
            <person name="Kim H.S."/>
            <person name="Kim J.-S."/>
            <person name="Suh M.K."/>
            <person name="Eom M.K."/>
            <person name="Do H.E."/>
            <person name="Lee J.-S."/>
        </authorList>
    </citation>
    <scope>NUCLEOTIDE SEQUENCE [LARGE SCALE GENOMIC DNA]</scope>
    <source>
        <strain evidence="9 10">KGMB12511</strain>
    </source>
</reference>
<name>A0ABT7DIQ4_9ACTN</name>
<evidence type="ECO:0000256" key="5">
    <source>
        <dbReference type="ARBA" id="ARBA00022777"/>
    </source>
</evidence>
<dbReference type="InterPro" id="IPR000719">
    <property type="entry name" value="Prot_kinase_dom"/>
</dbReference>
<dbReference type="InterPro" id="IPR011009">
    <property type="entry name" value="Kinase-like_dom_sf"/>
</dbReference>
<evidence type="ECO:0000256" key="4">
    <source>
        <dbReference type="ARBA" id="ARBA00022741"/>
    </source>
</evidence>
<sequence length="446" mass="48710">MSDELAEHLDTLARDACYRTDVVLKSSPFETTERVYFKGENGAELGPFVRKAIDRDAGLGIAYERICAAQKAGRRFRYLPHIMDCYDVGGKLVVVMEYVGGETLAEVVYRCDPSIALACDVFPRLCDAVTELHEGFDVPLIHRDLKPSNIMLSRDSMTIIDFGIARAFKEDSDEDTRHFGTRAYAPPEQFGFGQTDVRSDVYALGMLLYFCLTEKTPDAKARKADFREEGLPEPFRAVIERAAAFDPADRFASASELKRAFCEAAATVVPDSAFLGTASAAYEVPRFASGASGSFNPTVQTTLTSTGGSDGEKPIVPSGRVKGSRVPRTVFGSFLARIPFPVGVIWDVALVLFFAFFCVAAFNSAINPSAESIQMGSTLWARLMAYGSIALLMIGPFLFTLSDRRPLVRLVPRFASVPVERDMAACLVIIIVGALLYALSGELVAQ</sequence>
<dbReference type="SMART" id="SM00220">
    <property type="entry name" value="S_TKc"/>
    <property type="match status" value="1"/>
</dbReference>
<keyword evidence="10" id="KW-1185">Reference proteome</keyword>
<dbReference type="SUPFAM" id="SSF56112">
    <property type="entry name" value="Protein kinase-like (PK-like)"/>
    <property type="match status" value="1"/>
</dbReference>
<keyword evidence="7" id="KW-0812">Transmembrane</keyword>